<dbReference type="GO" id="GO:0008289">
    <property type="term" value="F:lipid binding"/>
    <property type="evidence" value="ECO:0007669"/>
    <property type="project" value="InterPro"/>
</dbReference>
<dbReference type="CDD" id="cd01960">
    <property type="entry name" value="nsLTP1"/>
    <property type="match status" value="1"/>
</dbReference>
<keyword evidence="4" id="KW-1185">Reference proteome</keyword>
<reference evidence="3" key="2">
    <citation type="submission" date="2023-06" db="EMBL/GenBank/DDBJ databases">
        <authorList>
            <person name="Ma L."/>
            <person name="Liu K.-W."/>
            <person name="Li Z."/>
            <person name="Hsiao Y.-Y."/>
            <person name="Qi Y."/>
            <person name="Fu T."/>
            <person name="Tang G."/>
            <person name="Zhang D."/>
            <person name="Sun W.-H."/>
            <person name="Liu D.-K."/>
            <person name="Li Y."/>
            <person name="Chen G.-Z."/>
            <person name="Liu X.-D."/>
            <person name="Liao X.-Y."/>
            <person name="Jiang Y.-T."/>
            <person name="Yu X."/>
            <person name="Hao Y."/>
            <person name="Huang J."/>
            <person name="Zhao X.-W."/>
            <person name="Ke S."/>
            <person name="Chen Y.-Y."/>
            <person name="Wu W.-L."/>
            <person name="Hsu J.-L."/>
            <person name="Lin Y.-F."/>
            <person name="Huang M.-D."/>
            <person name="Li C.-Y."/>
            <person name="Huang L."/>
            <person name="Wang Z.-W."/>
            <person name="Zhao X."/>
            <person name="Zhong W.-Y."/>
            <person name="Peng D.-H."/>
            <person name="Ahmad S."/>
            <person name="Lan S."/>
            <person name="Zhang J.-S."/>
            <person name="Tsai W.-C."/>
            <person name="Van De Peer Y."/>
            <person name="Liu Z.-J."/>
        </authorList>
    </citation>
    <scope>NUCLEOTIDE SEQUENCE</scope>
    <source>
        <strain evidence="3">CP</strain>
        <tissue evidence="3">Leaves</tissue>
    </source>
</reference>
<evidence type="ECO:0000256" key="1">
    <source>
        <dbReference type="SAM" id="SignalP"/>
    </source>
</evidence>
<proteinExistence type="predicted"/>
<accession>A0AAV9C1X6</accession>
<dbReference type="PANTHER" id="PTHR33076">
    <property type="entry name" value="NON-SPECIFIC LIPID-TRANSFER PROTEIN 2-RELATED"/>
    <property type="match status" value="1"/>
</dbReference>
<dbReference type="Pfam" id="PF00234">
    <property type="entry name" value="Tryp_alpha_amyl"/>
    <property type="match status" value="1"/>
</dbReference>
<sequence length="125" mass="13099">MDMTKRGITCALLLVLAAAYAAVVPGQAAEVIISCSTVDAALAPCAHYLTGQENPPSAECCGGVRSTHEAAIRGGSQTRRETCECLHQVVAKYGDNLKDETLTALPGRCGLHVDTPFSLHANCSR</sequence>
<dbReference type="InterPro" id="IPR036312">
    <property type="entry name" value="Bifun_inhib/LTP/seed_sf"/>
</dbReference>
<feature type="chain" id="PRO_5043832720" description="Bifunctional inhibitor/plant lipid transfer protein/seed storage helical domain-containing protein" evidence="1">
    <location>
        <begin position="29"/>
        <end position="125"/>
    </location>
</feature>
<comment type="caution">
    <text evidence="3">The sequence shown here is derived from an EMBL/GenBank/DDBJ whole genome shotgun (WGS) entry which is preliminary data.</text>
</comment>
<feature type="domain" description="Bifunctional inhibitor/plant lipid transfer protein/seed storage helical" evidence="2">
    <location>
        <begin position="35"/>
        <end position="115"/>
    </location>
</feature>
<reference evidence="3" key="1">
    <citation type="journal article" date="2023" name="Nat. Commun.">
        <title>Diploid and tetraploid genomes of Acorus and the evolution of monocots.</title>
        <authorList>
            <person name="Ma L."/>
            <person name="Liu K.W."/>
            <person name="Li Z."/>
            <person name="Hsiao Y.Y."/>
            <person name="Qi Y."/>
            <person name="Fu T."/>
            <person name="Tang G.D."/>
            <person name="Zhang D."/>
            <person name="Sun W.H."/>
            <person name="Liu D.K."/>
            <person name="Li Y."/>
            <person name="Chen G.Z."/>
            <person name="Liu X.D."/>
            <person name="Liao X.Y."/>
            <person name="Jiang Y.T."/>
            <person name="Yu X."/>
            <person name="Hao Y."/>
            <person name="Huang J."/>
            <person name="Zhao X.W."/>
            <person name="Ke S."/>
            <person name="Chen Y.Y."/>
            <person name="Wu W.L."/>
            <person name="Hsu J.L."/>
            <person name="Lin Y.F."/>
            <person name="Huang M.D."/>
            <person name="Li C.Y."/>
            <person name="Huang L."/>
            <person name="Wang Z.W."/>
            <person name="Zhao X."/>
            <person name="Zhong W.Y."/>
            <person name="Peng D.H."/>
            <person name="Ahmad S."/>
            <person name="Lan S."/>
            <person name="Zhang J.S."/>
            <person name="Tsai W.C."/>
            <person name="Van de Peer Y."/>
            <person name="Liu Z.J."/>
        </authorList>
    </citation>
    <scope>NUCLEOTIDE SEQUENCE</scope>
    <source>
        <strain evidence="3">CP</strain>
    </source>
</reference>
<dbReference type="PRINTS" id="PR00382">
    <property type="entry name" value="LIPIDTRNSFER"/>
</dbReference>
<gene>
    <name evidence="3" type="ORF">QJS10_CPB22g00131</name>
</gene>
<dbReference type="AlphaFoldDB" id="A0AAV9C1X6"/>
<name>A0AAV9C1X6_ACOCL</name>
<dbReference type="InterPro" id="IPR000528">
    <property type="entry name" value="Plant_nsLTP"/>
</dbReference>
<dbReference type="InterPro" id="IPR016140">
    <property type="entry name" value="Bifunc_inhib/LTP/seed_store"/>
</dbReference>
<dbReference type="Proteomes" id="UP001180020">
    <property type="component" value="Unassembled WGS sequence"/>
</dbReference>
<evidence type="ECO:0000313" key="4">
    <source>
        <dbReference type="Proteomes" id="UP001180020"/>
    </source>
</evidence>
<dbReference type="GO" id="GO:0006869">
    <property type="term" value="P:lipid transport"/>
    <property type="evidence" value="ECO:0007669"/>
    <property type="project" value="InterPro"/>
</dbReference>
<dbReference type="SUPFAM" id="SSF47699">
    <property type="entry name" value="Bifunctional inhibitor/lipid-transfer protein/seed storage 2S albumin"/>
    <property type="match status" value="1"/>
</dbReference>
<protein>
    <recommendedName>
        <fullName evidence="2">Bifunctional inhibitor/plant lipid transfer protein/seed storage helical domain-containing protein</fullName>
    </recommendedName>
</protein>
<keyword evidence="1" id="KW-0732">Signal</keyword>
<dbReference type="EMBL" id="JAUJYO010000022">
    <property type="protein sequence ID" value="KAK1282361.1"/>
    <property type="molecule type" value="Genomic_DNA"/>
</dbReference>
<evidence type="ECO:0000259" key="2">
    <source>
        <dbReference type="Pfam" id="PF00234"/>
    </source>
</evidence>
<feature type="signal peptide" evidence="1">
    <location>
        <begin position="1"/>
        <end position="28"/>
    </location>
</feature>
<evidence type="ECO:0000313" key="3">
    <source>
        <dbReference type="EMBL" id="KAK1282361.1"/>
    </source>
</evidence>
<organism evidence="3 4">
    <name type="scientific">Acorus calamus</name>
    <name type="common">Sweet flag</name>
    <dbReference type="NCBI Taxonomy" id="4465"/>
    <lineage>
        <taxon>Eukaryota</taxon>
        <taxon>Viridiplantae</taxon>
        <taxon>Streptophyta</taxon>
        <taxon>Embryophyta</taxon>
        <taxon>Tracheophyta</taxon>
        <taxon>Spermatophyta</taxon>
        <taxon>Magnoliopsida</taxon>
        <taxon>Liliopsida</taxon>
        <taxon>Acoraceae</taxon>
        <taxon>Acorus</taxon>
    </lineage>
</organism>
<dbReference type="Gene3D" id="1.10.110.10">
    <property type="entry name" value="Plant lipid-transfer and hydrophobic proteins"/>
    <property type="match status" value="1"/>
</dbReference>